<protein>
    <submittedName>
        <fullName evidence="1">Putative secreted protein</fullName>
    </submittedName>
</protein>
<evidence type="ECO:0000313" key="1">
    <source>
        <dbReference type="EMBL" id="NOV42869.1"/>
    </source>
</evidence>
<accession>A0A6M2D9U1</accession>
<sequence length="100" mass="11163">MNVWPCLSFYFLQVTVGNVPKLKCRIFFHHPNSPRRVPGPASIRPVVPTALLYIDTCMEVSLRLVGWLVGPKRNGSTHYGGSVMNRAAVGCKLNKIQQNI</sequence>
<proteinExistence type="predicted"/>
<reference evidence="1" key="1">
    <citation type="submission" date="2019-09" db="EMBL/GenBank/DDBJ databases">
        <title>Organ-specific transcriptomic study of the physiology of the cattle tick, Rhipicephalus microplus.</title>
        <authorList>
            <person name="Tirloni L."/>
            <person name="Braz G."/>
            <person name="Gandara A.C.P."/>
            <person name="Sabadin G.A."/>
            <person name="da Silva R.M."/>
            <person name="Guizzo M.G."/>
            <person name="Machado J.A."/>
            <person name="Costa E.P."/>
            <person name="Gomes H.F."/>
            <person name="Moraes J."/>
            <person name="Mota M.B.S."/>
            <person name="Mesquita R.D."/>
            <person name="Alvarenga P.H."/>
            <person name="Alves F."/>
            <person name="Seixas A."/>
            <person name="da Fonseca R.N."/>
            <person name="Fogaca A."/>
            <person name="Logullo C."/>
            <person name="Tanaka A."/>
            <person name="Daffre S."/>
            <person name="Termignoni C."/>
            <person name="Vaz I.S.Jr."/>
            <person name="Oliveira P.L."/>
            <person name="Ribeiro J.M."/>
        </authorList>
    </citation>
    <scope>NUCLEOTIDE SEQUENCE</scope>
    <source>
        <strain evidence="1">Porto Alegre</strain>
    </source>
</reference>
<name>A0A6M2D9U1_RHIMP</name>
<organism evidence="1">
    <name type="scientific">Rhipicephalus microplus</name>
    <name type="common">Cattle tick</name>
    <name type="synonym">Boophilus microplus</name>
    <dbReference type="NCBI Taxonomy" id="6941"/>
    <lineage>
        <taxon>Eukaryota</taxon>
        <taxon>Metazoa</taxon>
        <taxon>Ecdysozoa</taxon>
        <taxon>Arthropoda</taxon>
        <taxon>Chelicerata</taxon>
        <taxon>Arachnida</taxon>
        <taxon>Acari</taxon>
        <taxon>Parasitiformes</taxon>
        <taxon>Ixodida</taxon>
        <taxon>Ixodoidea</taxon>
        <taxon>Ixodidae</taxon>
        <taxon>Rhipicephalinae</taxon>
        <taxon>Rhipicephalus</taxon>
        <taxon>Boophilus</taxon>
    </lineage>
</organism>
<dbReference type="AlphaFoldDB" id="A0A6M2D9U1"/>
<dbReference type="EMBL" id="GHWJ01010132">
    <property type="protein sequence ID" value="NOV42869.1"/>
    <property type="molecule type" value="Transcribed_RNA"/>
</dbReference>